<dbReference type="PANTHER" id="PTHR24148">
    <property type="entry name" value="ANKYRIN REPEAT DOMAIN-CONTAINING PROTEIN 39 HOMOLOG-RELATED"/>
    <property type="match status" value="1"/>
</dbReference>
<evidence type="ECO:0000259" key="2">
    <source>
        <dbReference type="Pfam" id="PF06985"/>
    </source>
</evidence>
<comment type="caution">
    <text evidence="3">The sequence shown here is derived from an EMBL/GenBank/DDBJ whole genome shotgun (WGS) entry which is preliminary data.</text>
</comment>
<accession>A0A9W9CIQ3</accession>
<proteinExistence type="predicted"/>
<dbReference type="Gene3D" id="1.25.40.10">
    <property type="entry name" value="Tetratricopeptide repeat domain"/>
    <property type="match status" value="1"/>
</dbReference>
<dbReference type="Pfam" id="PF06985">
    <property type="entry name" value="HET"/>
    <property type="match status" value="1"/>
</dbReference>
<evidence type="ECO:0000313" key="4">
    <source>
        <dbReference type="Proteomes" id="UP001140560"/>
    </source>
</evidence>
<dbReference type="InterPro" id="IPR055530">
    <property type="entry name" value="DUF7104"/>
</dbReference>
<dbReference type="InterPro" id="IPR052895">
    <property type="entry name" value="HetReg/Transcr_Mod"/>
</dbReference>
<organism evidence="3 4">
    <name type="scientific">Neocucurbitaria cava</name>
    <dbReference type="NCBI Taxonomy" id="798079"/>
    <lineage>
        <taxon>Eukaryota</taxon>
        <taxon>Fungi</taxon>
        <taxon>Dikarya</taxon>
        <taxon>Ascomycota</taxon>
        <taxon>Pezizomycotina</taxon>
        <taxon>Dothideomycetes</taxon>
        <taxon>Pleosporomycetidae</taxon>
        <taxon>Pleosporales</taxon>
        <taxon>Pleosporineae</taxon>
        <taxon>Cucurbitariaceae</taxon>
        <taxon>Neocucurbitaria</taxon>
    </lineage>
</organism>
<evidence type="ECO:0000256" key="1">
    <source>
        <dbReference type="SAM" id="MobiDB-lite"/>
    </source>
</evidence>
<sequence>MEKFEYDPIDLEESSFRLLRLLKGDDLHVECELFEAWLHGDSAFEFEALSYTWGSPYTCETITVNGKELAVTENLYLALRNLRYQNMDRILWVDAVCIDQRNNHERGHQVQQMGSIYSQADRVIFWLGLSTEPIDILMRSLKQQGRENYDRQNPTNRNMLANGFFAQPSTSEANSESVEKRYGGSQKHIEQQREGLRDLLTRPWFQRVWILQEVANARRAIVCCGSNEINARIFAHASQRFDFTPSSHTQAVLDIMPGPSGESSWWSQKRNLYTLLLKFKESRASDPRDKIYALLGISSDGKRAHGLRADYTKTTEEVIHDITSYLFNIDQSPYQVMSEFLNNFHALNTSSLVKGVQSTEVREIASFLQERGDLTSITEEVLQAAAANTRYGVEMVEFFIDRQDFTLKDSILQSAARNEGCGLQVLEFLCESHRPGVSSKRKQELDVVSKGTIEAAIANKRQGNKMLDFFLSHLEDKVSTELVLELASSNMDTALDIVQRLIEYRGDRVIMAAAGGAMNMMALVVEEYQRRKWQIPTEAFKVAAGNTMYGPEVTQLLLEQEHRDKITTNVLEAALKNRKCGDKILALHLQQKEVRSIPITQSLFLAALGAFCEHLILPLAIEQRRRRVTTVETPQEEECAVYRELYGECRFATVNKMEALARTYQEQGRLEEAAKLWRQVNDQKKVHFGMHQAHTRANMTELASISVEQGLLEAAEDLLVQVIAHEEEIVRFNGNLISGYTADTPVGSVKETLLRGREMLSLIREQKAARDLTAAAARDLTAARLSSWRRVVLRFRRFRHQSHPEVHA</sequence>
<keyword evidence="4" id="KW-1185">Reference proteome</keyword>
<dbReference type="AlphaFoldDB" id="A0A9W9CIQ3"/>
<dbReference type="OrthoDB" id="194358at2759"/>
<dbReference type="InterPro" id="IPR010730">
    <property type="entry name" value="HET"/>
</dbReference>
<dbReference type="EMBL" id="JAPEUY010000017">
    <property type="protein sequence ID" value="KAJ4364441.1"/>
    <property type="molecule type" value="Genomic_DNA"/>
</dbReference>
<gene>
    <name evidence="3" type="ORF">N0V83_009035</name>
</gene>
<name>A0A9W9CIQ3_9PLEO</name>
<protein>
    <recommendedName>
        <fullName evidence="2">Heterokaryon incompatibility domain-containing protein</fullName>
    </recommendedName>
</protein>
<dbReference type="Proteomes" id="UP001140560">
    <property type="component" value="Unassembled WGS sequence"/>
</dbReference>
<dbReference type="Pfam" id="PF23397">
    <property type="entry name" value="DUF7104"/>
    <property type="match status" value="1"/>
</dbReference>
<feature type="compositionally biased region" description="Basic and acidic residues" evidence="1">
    <location>
        <begin position="177"/>
        <end position="187"/>
    </location>
</feature>
<dbReference type="PANTHER" id="PTHR24148:SF78">
    <property type="entry name" value="HETEROKARYON INCOMPATIBILITY DOMAIN-CONTAINING PROTEIN"/>
    <property type="match status" value="1"/>
</dbReference>
<dbReference type="InterPro" id="IPR011990">
    <property type="entry name" value="TPR-like_helical_dom_sf"/>
</dbReference>
<reference evidence="3" key="1">
    <citation type="submission" date="2022-10" db="EMBL/GenBank/DDBJ databases">
        <title>Tapping the CABI collections for fungal endophytes: first genome assemblies for Collariella, Neodidymelliopsis, Ascochyta clinopodiicola, Didymella pomorum, Didymosphaeria variabile, Neocosmospora piperis and Neocucurbitaria cava.</title>
        <authorList>
            <person name="Hill R."/>
        </authorList>
    </citation>
    <scope>NUCLEOTIDE SEQUENCE</scope>
    <source>
        <strain evidence="3">IMI 356814</strain>
    </source>
</reference>
<evidence type="ECO:0000313" key="3">
    <source>
        <dbReference type="EMBL" id="KAJ4364441.1"/>
    </source>
</evidence>
<feature type="region of interest" description="Disordered" evidence="1">
    <location>
        <begin position="168"/>
        <end position="187"/>
    </location>
</feature>
<feature type="domain" description="Heterokaryon incompatibility" evidence="2">
    <location>
        <begin position="46"/>
        <end position="213"/>
    </location>
</feature>